<dbReference type="CDD" id="cd20694">
    <property type="entry name" value="CdiI_Ct-like"/>
    <property type="match status" value="1"/>
</dbReference>
<evidence type="ECO:0000313" key="1">
    <source>
        <dbReference type="EMBL" id="RED48531.1"/>
    </source>
</evidence>
<gene>
    <name evidence="1" type="ORF">DFP90_10734</name>
</gene>
<evidence type="ECO:0000313" key="2">
    <source>
        <dbReference type="Proteomes" id="UP000256845"/>
    </source>
</evidence>
<protein>
    <recommendedName>
        <fullName evidence="3">HEAT repeat protein</fullName>
    </recommendedName>
</protein>
<evidence type="ECO:0008006" key="3">
    <source>
        <dbReference type="Google" id="ProtNLM"/>
    </source>
</evidence>
<accession>A0A3D9HH06</accession>
<dbReference type="Proteomes" id="UP000256845">
    <property type="component" value="Unassembled WGS sequence"/>
</dbReference>
<dbReference type="EMBL" id="QRDW01000007">
    <property type="protein sequence ID" value="RED48531.1"/>
    <property type="molecule type" value="Genomic_DNA"/>
</dbReference>
<name>A0A3D9HH06_9PROT</name>
<reference evidence="1 2" key="1">
    <citation type="submission" date="2018-07" db="EMBL/GenBank/DDBJ databases">
        <title>Genomic Encyclopedia of Type Strains, Phase III (KMG-III): the genomes of soil and plant-associated and newly described type strains.</title>
        <authorList>
            <person name="Whitman W."/>
        </authorList>
    </citation>
    <scope>NUCLEOTIDE SEQUENCE [LARGE SCALE GENOMIC DNA]</scope>
    <source>
        <strain evidence="1 2">CECT 8488</strain>
    </source>
</reference>
<comment type="caution">
    <text evidence="1">The sequence shown here is derived from an EMBL/GenBank/DDBJ whole genome shotgun (WGS) entry which is preliminary data.</text>
</comment>
<organism evidence="1 2">
    <name type="scientific">Aestuariispira insulae</name>
    <dbReference type="NCBI Taxonomy" id="1461337"/>
    <lineage>
        <taxon>Bacteria</taxon>
        <taxon>Pseudomonadati</taxon>
        <taxon>Pseudomonadota</taxon>
        <taxon>Alphaproteobacteria</taxon>
        <taxon>Rhodospirillales</taxon>
        <taxon>Kiloniellaceae</taxon>
        <taxon>Aestuariispira</taxon>
    </lineage>
</organism>
<proteinExistence type="predicted"/>
<keyword evidence="2" id="KW-1185">Reference proteome</keyword>
<dbReference type="OrthoDB" id="1454357at2"/>
<dbReference type="InterPro" id="IPR049796">
    <property type="entry name" value="CdiI_Ct-like"/>
</dbReference>
<sequence length="134" mass="15150">MWPDGYCKPVPPVLDDANRVSMKAAALHFDQIFAGDDVASICEAILQAAGLMKDWEWVFVRVQSMLERPDPGIRIGAMKGLGHLVRENEKLDLDAAEEMVGMWLESEDLALREQCEQVKGYILEARLHHRKLGF</sequence>
<dbReference type="AlphaFoldDB" id="A0A3D9HH06"/>